<reference evidence="2" key="1">
    <citation type="journal article" date="2005" name="Environ. Microbiol.">
        <title>Genetic and functional properties of uncultivated thermophilic crenarchaeotes from a subsurface gold mine as revealed by analysis of genome fragments.</title>
        <authorList>
            <person name="Nunoura T."/>
            <person name="Hirayama H."/>
            <person name="Takami H."/>
            <person name="Oida H."/>
            <person name="Nishi S."/>
            <person name="Shimamura S."/>
            <person name="Suzuki Y."/>
            <person name="Inagaki F."/>
            <person name="Takai K."/>
            <person name="Nealson K.H."/>
            <person name="Horikoshi K."/>
        </authorList>
    </citation>
    <scope>NUCLEOTIDE SEQUENCE</scope>
</reference>
<accession>H5SA58</accession>
<evidence type="ECO:0000259" key="1">
    <source>
        <dbReference type="Pfam" id="PF03417"/>
    </source>
</evidence>
<name>H5SA58_9CHLR</name>
<dbReference type="InterPro" id="IPR005079">
    <property type="entry name" value="Peptidase_C45_hydrolase"/>
</dbReference>
<dbReference type="Gene3D" id="3.60.60.10">
    <property type="entry name" value="Penicillin V Acylase, Chain A"/>
    <property type="match status" value="1"/>
</dbReference>
<dbReference type="InterPro" id="IPR047794">
    <property type="entry name" value="C45_proenzyme-like"/>
</dbReference>
<organism evidence="2">
    <name type="scientific">uncultured Chloroflexota bacterium</name>
    <dbReference type="NCBI Taxonomy" id="166587"/>
    <lineage>
        <taxon>Bacteria</taxon>
        <taxon>Bacillati</taxon>
        <taxon>Chloroflexota</taxon>
        <taxon>environmental samples</taxon>
    </lineage>
</organism>
<gene>
    <name evidence="2" type="ORF">HGMM_F04B01C19</name>
</gene>
<dbReference type="InterPro" id="IPR047801">
    <property type="entry name" value="Peptidase_C45"/>
</dbReference>
<dbReference type="Pfam" id="PF03417">
    <property type="entry name" value="AAT"/>
    <property type="match status" value="1"/>
</dbReference>
<dbReference type="NCBIfam" id="NF040521">
    <property type="entry name" value="C45_proenzyme"/>
    <property type="match status" value="1"/>
</dbReference>
<reference evidence="2" key="2">
    <citation type="journal article" date="2012" name="PLoS ONE">
        <title>A Deeply Branching Thermophilic Bacterium with an Ancient Acetyl-CoA Pathway Dominates a Subsurface Ecosystem.</title>
        <authorList>
            <person name="Takami H."/>
            <person name="Noguchi H."/>
            <person name="Takaki Y."/>
            <person name="Uchiyama I."/>
            <person name="Toyoda A."/>
            <person name="Nishi S."/>
            <person name="Chee G.-J."/>
            <person name="Arai W."/>
            <person name="Nunoura T."/>
            <person name="Itoh T."/>
            <person name="Hattori M."/>
            <person name="Takai K."/>
        </authorList>
    </citation>
    <scope>NUCLEOTIDE SEQUENCE</scope>
</reference>
<dbReference type="PANTHER" id="PTHR34180:SF1">
    <property type="entry name" value="BETA-ALANYL-DOPAMINE_CARCININE HYDROLASE"/>
    <property type="match status" value="1"/>
</dbReference>
<dbReference type="EMBL" id="AP011646">
    <property type="protein sequence ID" value="BAL53044.1"/>
    <property type="molecule type" value="Genomic_DNA"/>
</dbReference>
<dbReference type="AlphaFoldDB" id="H5SA58"/>
<sequence>MYSFTLPHNPPVHSTPPLYIEVKGTHREIGRQIGEACRAKVVHSIENARRLLESAYDQLELTWEGAQIQARKYLPFAEERYPQYVEELRGIAEGANVSFDDLNVLNAMEAVTMDALHLTRCTSMAVNETRTADGHVLLAHNEDWVPEDEEDVYIVRVEADDEPPFLAMNYGGLLPNVGFNAYGVAQLIDSVYPADSRIGLPRIILARAVLAARTPAQAIKDCLAPHRAAGYNHLLAHESGEIYSVEVSARRFSILYAHDGYMVHTNHYLSPNMQEIEKDPEELISSRVRYFRARRLLESTSSHTIKTLQNIQKDHVNFSNSICNHAVDIHDPLDREKTICALVIDLTAREMHVAWGNPCRNTYHTFHL</sequence>
<feature type="domain" description="Peptidase C45 hydrolase" evidence="1">
    <location>
        <begin position="132"/>
        <end position="358"/>
    </location>
</feature>
<evidence type="ECO:0000313" key="2">
    <source>
        <dbReference type="EMBL" id="BAL53044.1"/>
    </source>
</evidence>
<dbReference type="Gene3D" id="1.10.10.2120">
    <property type="match status" value="1"/>
</dbReference>
<protein>
    <submittedName>
        <fullName evidence="2">Hypothetical conserved protein</fullName>
    </submittedName>
</protein>
<dbReference type="PANTHER" id="PTHR34180">
    <property type="entry name" value="PEPTIDASE C45"/>
    <property type="match status" value="1"/>
</dbReference>
<proteinExistence type="predicted"/>